<gene>
    <name evidence="1" type="ORF">BGTH12_LOCUS6961</name>
    <name evidence="2" type="ORF">BGTH12_LOCUS6962</name>
    <name evidence="3" type="ORF">BGTH12_LOCUS6964</name>
</gene>
<proteinExistence type="predicted"/>
<name>A0A9W4DPI6_BLUGR</name>
<protein>
    <submittedName>
        <fullName evidence="1">BgTH12-01093</fullName>
    </submittedName>
    <submittedName>
        <fullName evidence="2">BgTH12-01094</fullName>
    </submittedName>
    <submittedName>
        <fullName evidence="3">BgTH12-01096</fullName>
    </submittedName>
</protein>
<evidence type="ECO:0000313" key="1">
    <source>
        <dbReference type="EMBL" id="CAD6505603.1"/>
    </source>
</evidence>
<dbReference type="EMBL" id="CAJHIT010000009">
    <property type="protein sequence ID" value="CAD6505603.1"/>
    <property type="molecule type" value="Genomic_DNA"/>
</dbReference>
<evidence type="ECO:0000313" key="2">
    <source>
        <dbReference type="EMBL" id="CAD6505604.1"/>
    </source>
</evidence>
<comment type="caution">
    <text evidence="2">The sequence shown here is derived from an EMBL/GenBank/DDBJ whole genome shotgun (WGS) entry which is preliminary data.</text>
</comment>
<reference evidence="2" key="1">
    <citation type="submission" date="2020-10" db="EMBL/GenBank/DDBJ databases">
        <authorList>
            <person name="Muller C M."/>
        </authorList>
    </citation>
    <scope>NUCLEOTIDE SEQUENCE</scope>
    <source>
        <strain evidence="2">THUN-12</strain>
    </source>
</reference>
<accession>A0A9W4DPI6</accession>
<evidence type="ECO:0000313" key="3">
    <source>
        <dbReference type="EMBL" id="CAD6505606.1"/>
    </source>
</evidence>
<organism evidence="2 4">
    <name type="scientific">Blumeria graminis f. sp. triticale</name>
    <dbReference type="NCBI Taxonomy" id="1689686"/>
    <lineage>
        <taxon>Eukaryota</taxon>
        <taxon>Fungi</taxon>
        <taxon>Dikarya</taxon>
        <taxon>Ascomycota</taxon>
        <taxon>Pezizomycotina</taxon>
        <taxon>Leotiomycetes</taxon>
        <taxon>Erysiphales</taxon>
        <taxon>Erysiphaceae</taxon>
        <taxon>Blumeria</taxon>
    </lineage>
</organism>
<dbReference type="AlphaFoldDB" id="A0A9W4DPI6"/>
<dbReference type="EMBL" id="CAJHIT010000009">
    <property type="protein sequence ID" value="CAD6505606.1"/>
    <property type="molecule type" value="Genomic_DNA"/>
</dbReference>
<sequence>MRCMLALLLLNDIRPKDNDRLITMPLNGDYKYYRIYNSKGLRQFRGVEAGSDVITAARQINSPGTHIAVYCSPSQDSRYLRKYIAEGATELHDSSQFGFHQDISQETKCLEQIEAEFEKSPVTKLIPIKQFLDIKECSKSTIYSLAFQNYFCIQNVASAKLTPCDSIRYLIGVDYLYLMSDVVLGRKFISQTYHDGLQTALAWYQGYLNIFQKSQYESMWKPKKRSAQETEDFDYIIDFIAESFAEVGSIKSVLMQGVNTISTTPTDAQTLREDHHVNKELYIKQQLGTLRQKNLRLTDSLAHGLIGPFVK</sequence>
<dbReference type="EMBL" id="CAJHIT010000009">
    <property type="protein sequence ID" value="CAD6505604.1"/>
    <property type="molecule type" value="Genomic_DNA"/>
</dbReference>
<dbReference type="Proteomes" id="UP000683417">
    <property type="component" value="Unassembled WGS sequence"/>
</dbReference>
<evidence type="ECO:0000313" key="4">
    <source>
        <dbReference type="Proteomes" id="UP000683417"/>
    </source>
</evidence>